<comment type="cofactor">
    <cofactor evidence="1 6">
        <name>pyridoxal 5'-phosphate</name>
        <dbReference type="ChEBI" id="CHEBI:597326"/>
    </cofactor>
</comment>
<evidence type="ECO:0000313" key="8">
    <source>
        <dbReference type="EMBL" id="KAF0824289.1"/>
    </source>
</evidence>
<dbReference type="GO" id="GO:0008483">
    <property type="term" value="F:transaminase activity"/>
    <property type="evidence" value="ECO:0007669"/>
    <property type="project" value="UniProtKB-KW"/>
</dbReference>
<dbReference type="InterPro" id="IPR015422">
    <property type="entry name" value="PyrdxlP-dep_Trfase_small"/>
</dbReference>
<keyword evidence="5" id="KW-0663">Pyridoxal phosphate</keyword>
<dbReference type="Gene3D" id="3.90.1150.10">
    <property type="entry name" value="Aspartate Aminotransferase, domain 1"/>
    <property type="match status" value="1"/>
</dbReference>
<comment type="similarity">
    <text evidence="2 6">Belongs to the class-I pyridoxal-phosphate-dependent aminotransferase family.</text>
</comment>
<evidence type="ECO:0000256" key="2">
    <source>
        <dbReference type="ARBA" id="ARBA00007441"/>
    </source>
</evidence>
<proteinExistence type="inferred from homology"/>
<reference evidence="8 9" key="1">
    <citation type="journal article" date="2020" name="G3 (Bethesda)">
        <title>Whole Genome Sequencing and Comparative Genomics of Two Nematicidal Bacillus Strains Reveals a Wide Range of Possible Virulence Factors.</title>
        <authorList>
            <person name="Susic N."/>
            <person name="Janezic S."/>
            <person name="Rupnik M."/>
            <person name="Geric Stare B."/>
        </authorList>
    </citation>
    <scope>NUCLEOTIDE SEQUENCE [LARGE SCALE GENOMIC DNA]</scope>
    <source>
        <strain evidence="8 9">I-1582</strain>
    </source>
</reference>
<feature type="domain" description="Aminotransferase class I/classII large" evidence="7">
    <location>
        <begin position="34"/>
        <end position="380"/>
    </location>
</feature>
<evidence type="ECO:0000256" key="6">
    <source>
        <dbReference type="RuleBase" id="RU000481"/>
    </source>
</evidence>
<dbReference type="SUPFAM" id="SSF53383">
    <property type="entry name" value="PLP-dependent transferases"/>
    <property type="match status" value="1"/>
</dbReference>
<name>A0A800NB36_CYTFI</name>
<evidence type="ECO:0000313" key="9">
    <source>
        <dbReference type="Proteomes" id="UP000465778"/>
    </source>
</evidence>
<dbReference type="AlphaFoldDB" id="A0A800NB36"/>
<dbReference type="OrthoDB" id="9802328at2"/>
<accession>A0A800NB36</accession>
<dbReference type="EC" id="2.6.1.-" evidence="6"/>
<dbReference type="CDD" id="cd00609">
    <property type="entry name" value="AAT_like"/>
    <property type="match status" value="1"/>
</dbReference>
<evidence type="ECO:0000256" key="4">
    <source>
        <dbReference type="ARBA" id="ARBA00022679"/>
    </source>
</evidence>
<dbReference type="InterPro" id="IPR015421">
    <property type="entry name" value="PyrdxlP-dep_Trfase_major"/>
</dbReference>
<dbReference type="PANTHER" id="PTHR46383:SF1">
    <property type="entry name" value="ASPARTATE AMINOTRANSFERASE"/>
    <property type="match status" value="1"/>
</dbReference>
<gene>
    <name evidence="8" type="ORF">KIS1582_1968</name>
</gene>
<dbReference type="InterPro" id="IPR015424">
    <property type="entry name" value="PyrdxlP-dep_Trfase"/>
</dbReference>
<dbReference type="PANTHER" id="PTHR46383">
    <property type="entry name" value="ASPARTATE AMINOTRANSFERASE"/>
    <property type="match status" value="1"/>
</dbReference>
<evidence type="ECO:0000259" key="7">
    <source>
        <dbReference type="Pfam" id="PF00155"/>
    </source>
</evidence>
<sequence length="392" mass="43725">MAKVSTIVDSIQMSAVSSISIKASEKGWDDTIFMAGGEPQFSPPSSVNKAFSEIVEKGYNKYSPFAGYSSLLQKIKVKLRDFNNIHVNEEQIYTVPGGSSALFTALMTLIEKGDEVLIQDPCWEHYAQIINLLGGVAKKVKMVRNENGHLRVDREILEKSITDKTKVLLLNTPLNPTGSVLTTDEIKDIVEVVEKYDIHLVADEEYEGFVFDPYKHISPAAIYPKTITLFSFSKTYALTGIRLGYIVAPEDIINAIRKVSLYSFMYAPSPSQYVAEAVLSDNHIEFAKRACQEMFEKSRYLSKSLQSIPGVLCDDTESGLYVNPNFSNFRISGIEMSELLFERYHLLSVPGEVSGENGKGSVRLYVGLDQKVLEEAVKRIRSAVEQLSLVTN</sequence>
<evidence type="ECO:0000256" key="5">
    <source>
        <dbReference type="ARBA" id="ARBA00022898"/>
    </source>
</evidence>
<dbReference type="Proteomes" id="UP000465778">
    <property type="component" value="Unassembled WGS sequence"/>
</dbReference>
<dbReference type="Gene3D" id="3.40.640.10">
    <property type="entry name" value="Type I PLP-dependent aspartate aminotransferase-like (Major domain)"/>
    <property type="match status" value="1"/>
</dbReference>
<dbReference type="GO" id="GO:0006520">
    <property type="term" value="P:amino acid metabolic process"/>
    <property type="evidence" value="ECO:0007669"/>
    <property type="project" value="InterPro"/>
</dbReference>
<keyword evidence="3 6" id="KW-0032">Aminotransferase</keyword>
<dbReference type="InterPro" id="IPR050596">
    <property type="entry name" value="AspAT/PAT-like"/>
</dbReference>
<organism evidence="8 9">
    <name type="scientific">Cytobacillus firmus</name>
    <name type="common">Bacillus firmus</name>
    <dbReference type="NCBI Taxonomy" id="1399"/>
    <lineage>
        <taxon>Bacteria</taxon>
        <taxon>Bacillati</taxon>
        <taxon>Bacillota</taxon>
        <taxon>Bacilli</taxon>
        <taxon>Bacillales</taxon>
        <taxon>Bacillaceae</taxon>
        <taxon>Cytobacillus</taxon>
    </lineage>
</organism>
<comment type="caution">
    <text evidence="8">The sequence shown here is derived from an EMBL/GenBank/DDBJ whole genome shotgun (WGS) entry which is preliminary data.</text>
</comment>
<dbReference type="GO" id="GO:0030170">
    <property type="term" value="F:pyridoxal phosphate binding"/>
    <property type="evidence" value="ECO:0007669"/>
    <property type="project" value="InterPro"/>
</dbReference>
<evidence type="ECO:0000256" key="1">
    <source>
        <dbReference type="ARBA" id="ARBA00001933"/>
    </source>
</evidence>
<dbReference type="EMBL" id="VDEM01000017">
    <property type="protein sequence ID" value="KAF0824289.1"/>
    <property type="molecule type" value="Genomic_DNA"/>
</dbReference>
<dbReference type="InterPro" id="IPR004839">
    <property type="entry name" value="Aminotransferase_I/II_large"/>
</dbReference>
<dbReference type="RefSeq" id="WP_159344954.1">
    <property type="nucleotide sequence ID" value="NZ_JBALOT010000027.1"/>
</dbReference>
<evidence type="ECO:0000256" key="3">
    <source>
        <dbReference type="ARBA" id="ARBA00022576"/>
    </source>
</evidence>
<dbReference type="InterPro" id="IPR004838">
    <property type="entry name" value="NHTrfase_class1_PyrdxlP-BS"/>
</dbReference>
<dbReference type="Pfam" id="PF00155">
    <property type="entry name" value="Aminotran_1_2"/>
    <property type="match status" value="1"/>
</dbReference>
<dbReference type="PROSITE" id="PS00105">
    <property type="entry name" value="AA_TRANSFER_CLASS_1"/>
    <property type="match status" value="1"/>
</dbReference>
<protein>
    <recommendedName>
        <fullName evidence="6">Aminotransferase</fullName>
        <ecNumber evidence="6">2.6.1.-</ecNumber>
    </recommendedName>
</protein>
<keyword evidence="4 6" id="KW-0808">Transferase</keyword>